<dbReference type="RefSeq" id="WP_053006391.1">
    <property type="nucleotide sequence ID" value="NZ_LDZY01000007.1"/>
</dbReference>
<proteinExistence type="predicted"/>
<dbReference type="InterPro" id="IPR044925">
    <property type="entry name" value="His-Me_finger_sf"/>
</dbReference>
<dbReference type="InterPro" id="IPR003615">
    <property type="entry name" value="HNH_nuc"/>
</dbReference>
<dbReference type="AlphaFoldDB" id="A0A0J1ILX8"/>
<reference evidence="2 3" key="1">
    <citation type="submission" date="2015-06" db="EMBL/GenBank/DDBJ databases">
        <title>Draft genome of the moderately acidophilic sulfate reducer Candidatus Desulfosporosinus acididurans strain M1.</title>
        <authorList>
            <person name="Poehlein A."/>
            <person name="Petzsch P."/>
            <person name="Johnson B.D."/>
            <person name="Schloemann M."/>
            <person name="Daniel R."/>
            <person name="Muehling M."/>
        </authorList>
    </citation>
    <scope>NUCLEOTIDE SEQUENCE [LARGE SCALE GENOMIC DNA]</scope>
    <source>
        <strain evidence="2 3">M1</strain>
    </source>
</reference>
<dbReference type="Gene3D" id="3.90.75.20">
    <property type="match status" value="1"/>
</dbReference>
<dbReference type="Pfam" id="PF13392">
    <property type="entry name" value="HNH_3"/>
    <property type="match status" value="1"/>
</dbReference>
<name>A0A0J1ILX8_9FIRM</name>
<dbReference type="STRING" id="476652.DEAC_c23410"/>
<dbReference type="GO" id="GO:0003677">
    <property type="term" value="F:DNA binding"/>
    <property type="evidence" value="ECO:0007669"/>
    <property type="project" value="InterPro"/>
</dbReference>
<dbReference type="Gene3D" id="3.30.730.10">
    <property type="entry name" value="AP2/ERF domain"/>
    <property type="match status" value="1"/>
</dbReference>
<evidence type="ECO:0000313" key="2">
    <source>
        <dbReference type="EMBL" id="KLU65711.1"/>
    </source>
</evidence>
<dbReference type="Proteomes" id="UP000036356">
    <property type="component" value="Unassembled WGS sequence"/>
</dbReference>
<accession>A0A0J1ILX8</accession>
<dbReference type="PATRIC" id="fig|476652.3.peg.2433"/>
<evidence type="ECO:0000313" key="3">
    <source>
        <dbReference type="Proteomes" id="UP000036356"/>
    </source>
</evidence>
<gene>
    <name evidence="2" type="ORF">DEAC_c23410</name>
</gene>
<dbReference type="InterPro" id="IPR036955">
    <property type="entry name" value="AP2/ERF_dom_sf"/>
</dbReference>
<dbReference type="GO" id="GO:0003700">
    <property type="term" value="F:DNA-binding transcription factor activity"/>
    <property type="evidence" value="ECO:0007669"/>
    <property type="project" value="InterPro"/>
</dbReference>
<comment type="caution">
    <text evidence="2">The sequence shown here is derived from an EMBL/GenBank/DDBJ whole genome shotgun (WGS) entry which is preliminary data.</text>
</comment>
<keyword evidence="3" id="KW-1185">Reference proteome</keyword>
<dbReference type="EMBL" id="LDZY01000007">
    <property type="protein sequence ID" value="KLU65711.1"/>
    <property type="molecule type" value="Genomic_DNA"/>
</dbReference>
<dbReference type="SUPFAM" id="SSF54060">
    <property type="entry name" value="His-Me finger endonucleases"/>
    <property type="match status" value="1"/>
</dbReference>
<protein>
    <submittedName>
        <fullName evidence="2">AP2 domain protein</fullName>
    </submittedName>
</protein>
<dbReference type="SUPFAM" id="SSF54171">
    <property type="entry name" value="DNA-binding domain"/>
    <property type="match status" value="1"/>
</dbReference>
<sequence length="174" mass="20152">MVMTFSNGTELLIDSEDEKKVRSYNWFLNEKGYAWAKINGQRIRLHRFLINAPADRQVDHINNIKLDNRKSNLRLATNKENRRNEGLRKNNSTGAKGVNFDKRRKKYRAYITVDGRHIHLGYYSTIEEASIAYDHSAEQYFGEFARPNNLTPKTPDSVSFLVSGKEKELALSAR</sequence>
<feature type="domain" description="HNH nuclease" evidence="1">
    <location>
        <begin position="53"/>
        <end position="83"/>
    </location>
</feature>
<organism evidence="2 3">
    <name type="scientific">Desulfosporosinus acididurans</name>
    <dbReference type="NCBI Taxonomy" id="476652"/>
    <lineage>
        <taxon>Bacteria</taxon>
        <taxon>Bacillati</taxon>
        <taxon>Bacillota</taxon>
        <taxon>Clostridia</taxon>
        <taxon>Eubacteriales</taxon>
        <taxon>Desulfitobacteriaceae</taxon>
        <taxon>Desulfosporosinus</taxon>
    </lineage>
</organism>
<dbReference type="InterPro" id="IPR016177">
    <property type="entry name" value="DNA-bd_dom_sf"/>
</dbReference>
<evidence type="ECO:0000259" key="1">
    <source>
        <dbReference type="Pfam" id="PF13392"/>
    </source>
</evidence>